<dbReference type="GO" id="GO:0005524">
    <property type="term" value="F:ATP binding"/>
    <property type="evidence" value="ECO:0007669"/>
    <property type="project" value="UniProtKB-KW"/>
</dbReference>
<evidence type="ECO:0000256" key="6">
    <source>
        <dbReference type="ARBA" id="ARBA00023277"/>
    </source>
</evidence>
<keyword evidence="4" id="KW-0547">Nucleotide-binding</keyword>
<dbReference type="InterPro" id="IPR011914">
    <property type="entry name" value="RfaE_dom_II"/>
</dbReference>
<reference evidence="9 10" key="1">
    <citation type="submission" date="2011-05" db="EMBL/GenBank/DDBJ databases">
        <title>Complete sequence of Methanotorris igneus Kol 5.</title>
        <authorList>
            <consortium name="US DOE Joint Genome Institute"/>
            <person name="Lucas S."/>
            <person name="Han J."/>
            <person name="Lapidus A."/>
            <person name="Cheng J.-F."/>
            <person name="Goodwin L."/>
            <person name="Pitluck S."/>
            <person name="Peters L."/>
            <person name="Mikhailova N."/>
            <person name="Chertkov O."/>
            <person name="Han C."/>
            <person name="Tapia R."/>
            <person name="Land M."/>
            <person name="Hauser L."/>
            <person name="Kyrpides N."/>
            <person name="Ivanova N."/>
            <person name="Pagani I."/>
            <person name="Sieprawska-Lupa M."/>
            <person name="Whitman W."/>
            <person name="Woyke T."/>
        </authorList>
    </citation>
    <scope>NUCLEOTIDE SEQUENCE [LARGE SCALE GENOMIC DNA]</scope>
    <source>
        <strain evidence="10">DSM 5666 / JCM 11834 / Kol 5</strain>
    </source>
</reference>
<dbReference type="NCBIfam" id="TIGR02199">
    <property type="entry name" value="rfaE_dom_II"/>
    <property type="match status" value="1"/>
</dbReference>
<dbReference type="EMBL" id="CP002737">
    <property type="protein sequence ID" value="AEF95809.1"/>
    <property type="molecule type" value="Genomic_DNA"/>
</dbReference>
<keyword evidence="5" id="KW-0067">ATP-binding</keyword>
<dbReference type="SUPFAM" id="SSF52374">
    <property type="entry name" value="Nucleotidylyl transferase"/>
    <property type="match status" value="1"/>
</dbReference>
<proteinExistence type="predicted"/>
<dbReference type="PANTHER" id="PTHR43793:SF2">
    <property type="entry name" value="BIFUNCTIONAL PROTEIN HLDE"/>
    <property type="match status" value="1"/>
</dbReference>
<evidence type="ECO:0000256" key="3">
    <source>
        <dbReference type="ARBA" id="ARBA00022695"/>
    </source>
</evidence>
<dbReference type="STRING" id="880724.Metig_0253"/>
<dbReference type="KEGG" id="mig:Metig_0253"/>
<dbReference type="Pfam" id="PF01467">
    <property type="entry name" value="CTP_transf_like"/>
    <property type="match status" value="1"/>
</dbReference>
<dbReference type="NCBIfam" id="TIGR00125">
    <property type="entry name" value="cyt_tran_rel"/>
    <property type="match status" value="1"/>
</dbReference>
<feature type="domain" description="Cytidyltransferase-like" evidence="8">
    <location>
        <begin position="37"/>
        <end position="132"/>
    </location>
</feature>
<dbReference type="InterPro" id="IPR004821">
    <property type="entry name" value="Cyt_trans-like"/>
</dbReference>
<keyword evidence="2" id="KW-0808">Transferase</keyword>
<dbReference type="InterPro" id="IPR050385">
    <property type="entry name" value="Archaeal_FAD_synthase"/>
</dbReference>
<comment type="catalytic activity">
    <reaction evidence="7">
        <text>D-glycero-beta-D-manno-heptose 1-phosphate + ATP + H(+) = ADP-D-glycero-beta-D-manno-heptose + diphosphate</text>
        <dbReference type="Rhea" id="RHEA:27465"/>
        <dbReference type="ChEBI" id="CHEBI:15378"/>
        <dbReference type="ChEBI" id="CHEBI:30616"/>
        <dbReference type="ChEBI" id="CHEBI:33019"/>
        <dbReference type="ChEBI" id="CHEBI:59967"/>
        <dbReference type="ChEBI" id="CHEBI:61593"/>
        <dbReference type="EC" id="2.7.7.70"/>
    </reaction>
</comment>
<keyword evidence="6" id="KW-0119">Carbohydrate metabolism</keyword>
<sequence length="169" mass="19424">MTNINILEIRDNMIIKNRTLLKDIIKELKSQNLKIVFTNGCFDIIHRGHVEYLNKAKKLGDVLIVGINSDESIKKIKGEKRPIIPLYSRAYVLDNLKPVDFVVPFDEDSPIELIKIIKPHIHVKGGDYKEEDLPEAEVVKSYGGEVKIIPLIEGFSTTNIIEWILEKYR</sequence>
<evidence type="ECO:0000256" key="7">
    <source>
        <dbReference type="ARBA" id="ARBA00047428"/>
    </source>
</evidence>
<accession>F6BAB9</accession>
<dbReference type="HOGENOM" id="CLU_034585_2_0_2"/>
<evidence type="ECO:0000256" key="5">
    <source>
        <dbReference type="ARBA" id="ARBA00022840"/>
    </source>
</evidence>
<keyword evidence="3" id="KW-0548">Nucleotidyltransferase</keyword>
<dbReference type="Gene3D" id="3.40.50.620">
    <property type="entry name" value="HUPs"/>
    <property type="match status" value="1"/>
</dbReference>
<keyword evidence="10" id="KW-1185">Reference proteome</keyword>
<dbReference type="AlphaFoldDB" id="F6BAB9"/>
<dbReference type="InterPro" id="IPR014729">
    <property type="entry name" value="Rossmann-like_a/b/a_fold"/>
</dbReference>
<dbReference type="PANTHER" id="PTHR43793">
    <property type="entry name" value="FAD SYNTHASE"/>
    <property type="match status" value="1"/>
</dbReference>
<dbReference type="EC" id="2.7.7.70" evidence="1"/>
<dbReference type="GO" id="GO:0005975">
    <property type="term" value="P:carbohydrate metabolic process"/>
    <property type="evidence" value="ECO:0007669"/>
    <property type="project" value="InterPro"/>
</dbReference>
<evidence type="ECO:0000313" key="9">
    <source>
        <dbReference type="EMBL" id="AEF95809.1"/>
    </source>
</evidence>
<evidence type="ECO:0000256" key="4">
    <source>
        <dbReference type="ARBA" id="ARBA00022741"/>
    </source>
</evidence>
<dbReference type="Proteomes" id="UP000009227">
    <property type="component" value="Chromosome"/>
</dbReference>
<evidence type="ECO:0000259" key="8">
    <source>
        <dbReference type="Pfam" id="PF01467"/>
    </source>
</evidence>
<evidence type="ECO:0000256" key="2">
    <source>
        <dbReference type="ARBA" id="ARBA00022679"/>
    </source>
</evidence>
<name>F6BAB9_METIK</name>
<evidence type="ECO:0000256" key="1">
    <source>
        <dbReference type="ARBA" id="ARBA00012519"/>
    </source>
</evidence>
<organism evidence="10">
    <name type="scientific">Methanotorris igneus (strain DSM 5666 / JCM 11834 / Kol 5)</name>
    <dbReference type="NCBI Taxonomy" id="880724"/>
    <lineage>
        <taxon>Archaea</taxon>
        <taxon>Methanobacteriati</taxon>
        <taxon>Methanobacteriota</taxon>
        <taxon>Methanomada group</taxon>
        <taxon>Methanococci</taxon>
        <taxon>Methanococcales</taxon>
        <taxon>Methanocaldococcaceae</taxon>
        <taxon>Methanotorris</taxon>
    </lineage>
</organism>
<dbReference type="GO" id="GO:0016773">
    <property type="term" value="F:phosphotransferase activity, alcohol group as acceptor"/>
    <property type="evidence" value="ECO:0007669"/>
    <property type="project" value="InterPro"/>
</dbReference>
<protein>
    <recommendedName>
        <fullName evidence="1">D-glycero-beta-D-manno-heptose 1-phosphate adenylyltransferase</fullName>
        <ecNumber evidence="1">2.7.7.70</ecNumber>
    </recommendedName>
</protein>
<dbReference type="GO" id="GO:0016779">
    <property type="term" value="F:nucleotidyltransferase activity"/>
    <property type="evidence" value="ECO:0007669"/>
    <property type="project" value="UniProtKB-KW"/>
</dbReference>
<gene>
    <name evidence="9" type="ordered locus">Metig_0253</name>
</gene>
<evidence type="ECO:0000313" key="10">
    <source>
        <dbReference type="Proteomes" id="UP000009227"/>
    </source>
</evidence>